<protein>
    <submittedName>
        <fullName evidence="2">Aminoglycoside phosphotransferase</fullName>
    </submittedName>
</protein>
<dbReference type="InterPro" id="IPR002575">
    <property type="entry name" value="Aminoglycoside_PTrfase"/>
</dbReference>
<dbReference type="InterPro" id="IPR011009">
    <property type="entry name" value="Kinase-like_dom_sf"/>
</dbReference>
<keyword evidence="3" id="KW-1185">Reference proteome</keyword>
<keyword evidence="2" id="KW-0808">Transferase</keyword>
<dbReference type="eggNOG" id="COG0510">
    <property type="taxonomic scope" value="Bacteria"/>
</dbReference>
<dbReference type="Proteomes" id="UP000002384">
    <property type="component" value="Chromosome"/>
</dbReference>
<organism evidence="2 3">
    <name type="scientific">Gloeothece citriformis (strain PCC 7424)</name>
    <name type="common">Cyanothece sp. (strain PCC 7424)</name>
    <dbReference type="NCBI Taxonomy" id="65393"/>
    <lineage>
        <taxon>Bacteria</taxon>
        <taxon>Bacillati</taxon>
        <taxon>Cyanobacteriota</taxon>
        <taxon>Cyanophyceae</taxon>
        <taxon>Oscillatoriophycideae</taxon>
        <taxon>Chroococcales</taxon>
        <taxon>Aphanothecaceae</taxon>
        <taxon>Gloeothece</taxon>
        <taxon>Gloeothece citriformis</taxon>
    </lineage>
</organism>
<evidence type="ECO:0000259" key="1">
    <source>
        <dbReference type="Pfam" id="PF01636"/>
    </source>
</evidence>
<evidence type="ECO:0000313" key="3">
    <source>
        <dbReference type="Proteomes" id="UP000002384"/>
    </source>
</evidence>
<dbReference type="GO" id="GO:0016740">
    <property type="term" value="F:transferase activity"/>
    <property type="evidence" value="ECO:0007669"/>
    <property type="project" value="UniProtKB-KW"/>
</dbReference>
<gene>
    <name evidence="2" type="ordered locus">PCC7424_0424</name>
</gene>
<name>B7KC67_GLOC7</name>
<dbReference type="RefSeq" id="WP_012597837.1">
    <property type="nucleotide sequence ID" value="NC_011729.1"/>
</dbReference>
<reference evidence="3" key="1">
    <citation type="journal article" date="2011" name="MBio">
        <title>Novel metabolic attributes of the genus Cyanothece, comprising a group of unicellular nitrogen-fixing Cyanobacteria.</title>
        <authorList>
            <person name="Bandyopadhyay A."/>
            <person name="Elvitigala T."/>
            <person name="Welsh E."/>
            <person name="Stockel J."/>
            <person name="Liberton M."/>
            <person name="Min H."/>
            <person name="Sherman L.A."/>
            <person name="Pakrasi H.B."/>
        </authorList>
    </citation>
    <scope>NUCLEOTIDE SEQUENCE [LARGE SCALE GENOMIC DNA]</scope>
    <source>
        <strain evidence="3">PCC 7424</strain>
    </source>
</reference>
<dbReference type="HOGENOM" id="CLU_703649_0_0_3"/>
<dbReference type="Pfam" id="PF01636">
    <property type="entry name" value="APH"/>
    <property type="match status" value="1"/>
</dbReference>
<dbReference type="AlphaFoldDB" id="B7KC67"/>
<dbReference type="Gene3D" id="3.90.1200.10">
    <property type="match status" value="1"/>
</dbReference>
<dbReference type="KEGG" id="cyc:PCC7424_0424"/>
<evidence type="ECO:0000313" key="2">
    <source>
        <dbReference type="EMBL" id="ACK68890.1"/>
    </source>
</evidence>
<dbReference type="SUPFAM" id="SSF56112">
    <property type="entry name" value="Protein kinase-like (PK-like)"/>
    <property type="match status" value="1"/>
</dbReference>
<dbReference type="STRING" id="65393.PCC7424_0424"/>
<proteinExistence type="predicted"/>
<sequence length="382" mass="43993">MFTLSVKNSLDYLNQRNLIDLSTKSLVNLDVIQAKNFNVLLTFSDGKKILVKQERLNPKEKIGGDFLGEKSIQEFWRNFPELEELNQFLPQLIDFDAENYIVVYNYLGSYQDLYQFYLKDKIFSTAIASSIGTTLGKIHRLTFQKQDYKIFLQQRESDSQLHPVFHLINKLERIPPEIFGMIPKDGLKFFALYQRFDSLGKAIAELGDSYCACCLTHNDLKLNNIILDKNWKNKPDNLVKFIDWERLRWGDPAFDLGMLIGNYIQMWLSSLMISKSLSIEESLRLATIPLETLQPSIGTLMLAYLKTFPDILQTRPDFLKQVVQFTGFALIQQIQVMLQYQKTFNNSGIATLQVAKSLLCRPETSLPTVFGATFTQFSPLSV</sequence>
<feature type="domain" description="Aminoglycoside phosphotransferase" evidence="1">
    <location>
        <begin position="190"/>
        <end position="268"/>
    </location>
</feature>
<accession>B7KC67</accession>
<dbReference type="EMBL" id="CP001291">
    <property type="protein sequence ID" value="ACK68890.1"/>
    <property type="molecule type" value="Genomic_DNA"/>
</dbReference>